<accession>A0ABT1XFY7</accession>
<sequence>MSGPGKVVGTSGNTREQLSVVANETSISKHGEQLWKHLSKDLRKNPSANWEAALANCLSLSKSLVGKEIPPQLLENILDNFEMLEKTLLGSKIGPKEKHDEIASKIQNDLLVCRIDVKTKPEGLEVMMEEVRKNSDQQQ</sequence>
<gene>
    <name evidence="1" type="ORF">NSP04_05935</name>
</gene>
<dbReference type="Proteomes" id="UP001165267">
    <property type="component" value="Unassembled WGS sequence"/>
</dbReference>
<dbReference type="EMBL" id="JANKHG010000016">
    <property type="protein sequence ID" value="MCR2746181.1"/>
    <property type="molecule type" value="Genomic_DNA"/>
</dbReference>
<dbReference type="RefSeq" id="WP_257511425.1">
    <property type="nucleotide sequence ID" value="NZ_JANKHG010000016.1"/>
</dbReference>
<organism evidence="1 2">
    <name type="scientific">Limnobacter parvus</name>
    <dbReference type="NCBI Taxonomy" id="2939690"/>
    <lineage>
        <taxon>Bacteria</taxon>
        <taxon>Pseudomonadati</taxon>
        <taxon>Pseudomonadota</taxon>
        <taxon>Betaproteobacteria</taxon>
        <taxon>Burkholderiales</taxon>
        <taxon>Burkholderiaceae</taxon>
        <taxon>Limnobacter</taxon>
    </lineage>
</organism>
<evidence type="ECO:0000313" key="2">
    <source>
        <dbReference type="Proteomes" id="UP001165267"/>
    </source>
</evidence>
<keyword evidence="2" id="KW-1185">Reference proteome</keyword>
<reference evidence="1" key="1">
    <citation type="submission" date="2022-07" db="EMBL/GenBank/DDBJ databases">
        <authorList>
            <person name="Xamxidin M."/>
        </authorList>
    </citation>
    <scope>NUCLEOTIDE SEQUENCE</scope>
    <source>
        <strain evidence="1">YS8-69</strain>
    </source>
</reference>
<protein>
    <submittedName>
        <fullName evidence="1">Uncharacterized protein</fullName>
    </submittedName>
</protein>
<evidence type="ECO:0000313" key="1">
    <source>
        <dbReference type="EMBL" id="MCR2746181.1"/>
    </source>
</evidence>
<comment type="caution">
    <text evidence="1">The sequence shown here is derived from an EMBL/GenBank/DDBJ whole genome shotgun (WGS) entry which is preliminary data.</text>
</comment>
<name>A0ABT1XFY7_9BURK</name>
<proteinExistence type="predicted"/>